<dbReference type="PROSITE" id="PS00122">
    <property type="entry name" value="CARBOXYLESTERASE_B_1"/>
    <property type="match status" value="1"/>
</dbReference>
<dbReference type="InterPro" id="IPR050654">
    <property type="entry name" value="AChE-related_enzymes"/>
</dbReference>
<accession>A0A0D0C5P4</accession>
<comment type="similarity">
    <text evidence="1 3">Belongs to the type-B carboxylesterase/lipase family.</text>
</comment>
<evidence type="ECO:0000256" key="1">
    <source>
        <dbReference type="ARBA" id="ARBA00005964"/>
    </source>
</evidence>
<keyword evidence="6" id="KW-1185">Reference proteome</keyword>
<dbReference type="ESTHER" id="9agar-a0a0d0c5p4">
    <property type="family name" value="Fungal_carboxylesterase_lipase"/>
</dbReference>
<sequence>MHILSSIAILLLAGRMVYGQTHVSVSSTSGKLEGIEQDGVMVFKGIRFAHPPTGQSRWTPPIPFVSNEHQNATSFGPACFQQFAFGDSPALMESIFNDPPQVENEDCLFINVWAPSTPSKTKRAVVIWIYGGSLDFGTASIAMYDGMSLAQNQDIIVVSFNYRTNVFGFPGAPDIPIQLNNLGFFDQELAVAWVQENIEQFGGDKGKVTIMGQSAGGFSVSGLVVRHPEDDPPFRAAIMFSGVVPDKNATPSFNPFNGFALAFNCTQAPGVERLNCLRNVSAEDIRVFTNGPQSGSFQPLIDNTTTFADNLERIRAGNVARVALLTGSTQNDGTLFTIGENNLTNFLSTFQNRVPGGVSPDFVRSLYPDMNDTDVIEDAFRDVFFLCPASLWTEAFVQSGISSVFRYAYGPVFPDRQIFPNAGAWHSTELPELFGTFNASTATPNEVTLSKTFQTTIANFIKNPNESPAPNWPKYIPGNRSDTLAKLAYDGNVETENLVHVVRSDSLDVPCQELWNSLLDFGDGVAGA</sequence>
<dbReference type="Pfam" id="PF00135">
    <property type="entry name" value="COesterase"/>
    <property type="match status" value="1"/>
</dbReference>
<dbReference type="PANTHER" id="PTHR43918:SF4">
    <property type="entry name" value="CARBOXYLIC ESTER HYDROLASE"/>
    <property type="match status" value="1"/>
</dbReference>
<feature type="chain" id="PRO_5005112164" description="Carboxylic ester hydrolase" evidence="3">
    <location>
        <begin position="20"/>
        <end position="528"/>
    </location>
</feature>
<dbReference type="InterPro" id="IPR019826">
    <property type="entry name" value="Carboxylesterase_B_AS"/>
</dbReference>
<dbReference type="OrthoDB" id="408631at2759"/>
<keyword evidence="2 3" id="KW-0378">Hydrolase</keyword>
<evidence type="ECO:0000313" key="6">
    <source>
        <dbReference type="Proteomes" id="UP000053593"/>
    </source>
</evidence>
<organism evidence="5 6">
    <name type="scientific">Collybiopsis luxurians FD-317 M1</name>
    <dbReference type="NCBI Taxonomy" id="944289"/>
    <lineage>
        <taxon>Eukaryota</taxon>
        <taxon>Fungi</taxon>
        <taxon>Dikarya</taxon>
        <taxon>Basidiomycota</taxon>
        <taxon>Agaricomycotina</taxon>
        <taxon>Agaricomycetes</taxon>
        <taxon>Agaricomycetidae</taxon>
        <taxon>Agaricales</taxon>
        <taxon>Marasmiineae</taxon>
        <taxon>Omphalotaceae</taxon>
        <taxon>Collybiopsis</taxon>
        <taxon>Collybiopsis luxurians</taxon>
    </lineage>
</organism>
<evidence type="ECO:0000256" key="2">
    <source>
        <dbReference type="ARBA" id="ARBA00022801"/>
    </source>
</evidence>
<proteinExistence type="inferred from homology"/>
<dbReference type="GO" id="GO:0052689">
    <property type="term" value="F:carboxylic ester hydrolase activity"/>
    <property type="evidence" value="ECO:0007669"/>
    <property type="project" value="TreeGrafter"/>
</dbReference>
<reference evidence="5 6" key="1">
    <citation type="submission" date="2014-04" db="EMBL/GenBank/DDBJ databases">
        <title>Evolutionary Origins and Diversification of the Mycorrhizal Mutualists.</title>
        <authorList>
            <consortium name="DOE Joint Genome Institute"/>
            <consortium name="Mycorrhizal Genomics Consortium"/>
            <person name="Kohler A."/>
            <person name="Kuo A."/>
            <person name="Nagy L.G."/>
            <person name="Floudas D."/>
            <person name="Copeland A."/>
            <person name="Barry K.W."/>
            <person name="Cichocki N."/>
            <person name="Veneault-Fourrey C."/>
            <person name="LaButti K."/>
            <person name="Lindquist E.A."/>
            <person name="Lipzen A."/>
            <person name="Lundell T."/>
            <person name="Morin E."/>
            <person name="Murat C."/>
            <person name="Riley R."/>
            <person name="Ohm R."/>
            <person name="Sun H."/>
            <person name="Tunlid A."/>
            <person name="Henrissat B."/>
            <person name="Grigoriev I.V."/>
            <person name="Hibbett D.S."/>
            <person name="Martin F."/>
        </authorList>
    </citation>
    <scope>NUCLEOTIDE SEQUENCE [LARGE SCALE GENOMIC DNA]</scope>
    <source>
        <strain evidence="5 6">FD-317 M1</strain>
    </source>
</reference>
<evidence type="ECO:0000259" key="4">
    <source>
        <dbReference type="Pfam" id="PF00135"/>
    </source>
</evidence>
<protein>
    <recommendedName>
        <fullName evidence="3">Carboxylic ester hydrolase</fullName>
        <ecNumber evidence="3">3.1.1.-</ecNumber>
    </recommendedName>
</protein>
<gene>
    <name evidence="5" type="ORF">GYMLUDRAFT_49508</name>
</gene>
<feature type="domain" description="Carboxylesterase type B" evidence="4">
    <location>
        <begin position="25"/>
        <end position="492"/>
    </location>
</feature>
<dbReference type="InterPro" id="IPR019819">
    <property type="entry name" value="Carboxylesterase_B_CS"/>
</dbReference>
<dbReference type="InterPro" id="IPR002018">
    <property type="entry name" value="CarbesteraseB"/>
</dbReference>
<dbReference type="PROSITE" id="PS00941">
    <property type="entry name" value="CARBOXYLESTERASE_B_2"/>
    <property type="match status" value="1"/>
</dbReference>
<dbReference type="AlphaFoldDB" id="A0A0D0C5P4"/>
<dbReference type="Proteomes" id="UP000053593">
    <property type="component" value="Unassembled WGS sequence"/>
</dbReference>
<dbReference type="PANTHER" id="PTHR43918">
    <property type="entry name" value="ACETYLCHOLINESTERASE"/>
    <property type="match status" value="1"/>
</dbReference>
<dbReference type="HOGENOM" id="CLU_006586_15_0_1"/>
<dbReference type="InterPro" id="IPR029058">
    <property type="entry name" value="AB_hydrolase_fold"/>
</dbReference>
<dbReference type="EMBL" id="KN834832">
    <property type="protein sequence ID" value="KIK53177.1"/>
    <property type="molecule type" value="Genomic_DNA"/>
</dbReference>
<feature type="signal peptide" evidence="3">
    <location>
        <begin position="1"/>
        <end position="19"/>
    </location>
</feature>
<name>A0A0D0C5P4_9AGAR</name>
<keyword evidence="3" id="KW-0732">Signal</keyword>
<evidence type="ECO:0000256" key="3">
    <source>
        <dbReference type="RuleBase" id="RU361235"/>
    </source>
</evidence>
<dbReference type="EC" id="3.1.1.-" evidence="3"/>
<dbReference type="Gene3D" id="3.40.50.1820">
    <property type="entry name" value="alpha/beta hydrolase"/>
    <property type="match status" value="1"/>
</dbReference>
<evidence type="ECO:0000313" key="5">
    <source>
        <dbReference type="EMBL" id="KIK53177.1"/>
    </source>
</evidence>
<dbReference type="SUPFAM" id="SSF53474">
    <property type="entry name" value="alpha/beta-Hydrolases"/>
    <property type="match status" value="1"/>
</dbReference>